<evidence type="ECO:0000256" key="2">
    <source>
        <dbReference type="ARBA" id="ARBA00022679"/>
    </source>
</evidence>
<feature type="non-terminal residue" evidence="12">
    <location>
        <position position="1"/>
    </location>
</feature>
<dbReference type="SUPFAM" id="SSF46919">
    <property type="entry name" value="N-terminal Zn binding domain of HIV integrase"/>
    <property type="match status" value="1"/>
</dbReference>
<evidence type="ECO:0000256" key="8">
    <source>
        <dbReference type="ARBA" id="ARBA00022918"/>
    </source>
</evidence>
<dbReference type="InterPro" id="IPR001584">
    <property type="entry name" value="Integrase_cat-core"/>
</dbReference>
<dbReference type="GO" id="GO:0004519">
    <property type="term" value="F:endonuclease activity"/>
    <property type="evidence" value="ECO:0007669"/>
    <property type="project" value="UniProtKB-KW"/>
</dbReference>
<dbReference type="GO" id="GO:0035613">
    <property type="term" value="F:RNA stem-loop binding"/>
    <property type="evidence" value="ECO:0007669"/>
    <property type="project" value="TreeGrafter"/>
</dbReference>
<keyword evidence="8" id="KW-0695">RNA-directed DNA polymerase</keyword>
<keyword evidence="6" id="KW-0255">Endonuclease</keyword>
<dbReference type="Pfam" id="PF00665">
    <property type="entry name" value="rve"/>
    <property type="match status" value="1"/>
</dbReference>
<dbReference type="Gene3D" id="3.30.420.10">
    <property type="entry name" value="Ribonuclease H-like superfamily/Ribonuclease H"/>
    <property type="match status" value="2"/>
</dbReference>
<dbReference type="GO" id="GO:0016787">
    <property type="term" value="F:hydrolase activity"/>
    <property type="evidence" value="ECO:0007669"/>
    <property type="project" value="UniProtKB-KW"/>
</dbReference>
<feature type="non-terminal residue" evidence="12">
    <location>
        <position position="272"/>
    </location>
</feature>
<dbReference type="GO" id="GO:0008270">
    <property type="term" value="F:zinc ion binding"/>
    <property type="evidence" value="ECO:0007669"/>
    <property type="project" value="UniProtKB-KW"/>
</dbReference>
<protein>
    <recommendedName>
        <fullName evidence="1">RNA-directed DNA polymerase</fullName>
        <ecNumber evidence="1">2.7.7.49</ecNumber>
    </recommendedName>
</protein>
<feature type="domain" description="Integrase-type" evidence="10">
    <location>
        <begin position="100"/>
        <end position="141"/>
    </location>
</feature>
<keyword evidence="3" id="KW-0548">Nucleotidyltransferase</keyword>
<dbReference type="GO" id="GO:0015074">
    <property type="term" value="P:DNA integration"/>
    <property type="evidence" value="ECO:0007669"/>
    <property type="project" value="InterPro"/>
</dbReference>
<keyword evidence="4" id="KW-0540">Nuclease</keyword>
<dbReference type="PROSITE" id="PS50876">
    <property type="entry name" value="ZF_INTEGRASE"/>
    <property type="match status" value="1"/>
</dbReference>
<keyword evidence="2" id="KW-0808">Transferase</keyword>
<accession>A0A091I0X1</accession>
<evidence type="ECO:0000256" key="3">
    <source>
        <dbReference type="ARBA" id="ARBA00022695"/>
    </source>
</evidence>
<gene>
    <name evidence="12" type="ORF">N300_05790</name>
</gene>
<evidence type="ECO:0000256" key="7">
    <source>
        <dbReference type="ARBA" id="ARBA00022801"/>
    </source>
</evidence>
<evidence type="ECO:0000313" key="12">
    <source>
        <dbReference type="EMBL" id="KFP02194.1"/>
    </source>
</evidence>
<reference evidence="12 13" key="1">
    <citation type="submission" date="2014-04" db="EMBL/GenBank/DDBJ databases">
        <title>Genome evolution of avian class.</title>
        <authorList>
            <person name="Zhang G."/>
            <person name="Li C."/>
        </authorList>
    </citation>
    <scope>NUCLEOTIDE SEQUENCE [LARGE SCALE GENOMIC DNA]</scope>
    <source>
        <strain evidence="12">BGI_N300</strain>
    </source>
</reference>
<sequence length="272" mass="30182">PEIVELAAAVMCFRHFSRAIDIVTDFAYIAGIVTRLEGAYLKEVLSPHLFALLKELQYLLNHRTAPYFVIHFRSHTNLLGPVAEGNKIVDLLASMVQVPDLFQQAHLSCEFYHQSAQTLQHLFKLYDPQASQIIAACPDCASVTSFAPLLGVNPRGLCSLELWQTDVTHMPDFGCLKYVHVSINTFSGAIVATVHTGEKAKDVQRHWLSAFVMLGVPQCVKSDNGPAYISAMICSFMQTWGVCHVTSIPPNLTIQDIVECAHNSLKTMLLKQ</sequence>
<evidence type="ECO:0000256" key="1">
    <source>
        <dbReference type="ARBA" id="ARBA00012493"/>
    </source>
</evidence>
<dbReference type="Gene3D" id="1.10.10.200">
    <property type="match status" value="1"/>
</dbReference>
<dbReference type="PANTHER" id="PTHR41694:SF3">
    <property type="entry name" value="RNA-DIRECTED DNA POLYMERASE-RELATED"/>
    <property type="match status" value="1"/>
</dbReference>
<evidence type="ECO:0000313" key="13">
    <source>
        <dbReference type="Proteomes" id="UP000054308"/>
    </source>
</evidence>
<evidence type="ECO:0000256" key="9">
    <source>
        <dbReference type="PROSITE-ProRule" id="PRU00450"/>
    </source>
</evidence>
<dbReference type="SUPFAM" id="SSF53098">
    <property type="entry name" value="Ribonuclease H-like"/>
    <property type="match status" value="2"/>
</dbReference>
<dbReference type="Proteomes" id="UP000054308">
    <property type="component" value="Unassembled WGS sequence"/>
</dbReference>
<dbReference type="PROSITE" id="PS50994">
    <property type="entry name" value="INTEGRASE"/>
    <property type="match status" value="1"/>
</dbReference>
<evidence type="ECO:0000259" key="11">
    <source>
        <dbReference type="PROSITE" id="PS50994"/>
    </source>
</evidence>
<keyword evidence="7" id="KW-0378">Hydrolase</keyword>
<keyword evidence="5" id="KW-0479">Metal-binding</keyword>
<keyword evidence="13" id="KW-1185">Reference proteome</keyword>
<keyword evidence="9" id="KW-0863">Zinc-finger</keyword>
<dbReference type="InterPro" id="IPR003308">
    <property type="entry name" value="Integrase_Zn-bd_dom_N"/>
</dbReference>
<dbReference type="AlphaFoldDB" id="A0A091I0X1"/>
<keyword evidence="9" id="KW-0862">Zinc</keyword>
<proteinExistence type="predicted"/>
<evidence type="ECO:0000256" key="6">
    <source>
        <dbReference type="ARBA" id="ARBA00022759"/>
    </source>
</evidence>
<evidence type="ECO:0000256" key="5">
    <source>
        <dbReference type="ARBA" id="ARBA00022723"/>
    </source>
</evidence>
<dbReference type="InterPro" id="IPR036397">
    <property type="entry name" value="RNaseH_sf"/>
</dbReference>
<organism evidence="12 13">
    <name type="scientific">Calypte anna</name>
    <name type="common">Anna's hummingbird</name>
    <name type="synonym">Archilochus anna</name>
    <dbReference type="NCBI Taxonomy" id="9244"/>
    <lineage>
        <taxon>Eukaryota</taxon>
        <taxon>Metazoa</taxon>
        <taxon>Chordata</taxon>
        <taxon>Craniata</taxon>
        <taxon>Vertebrata</taxon>
        <taxon>Euteleostomi</taxon>
        <taxon>Archelosauria</taxon>
        <taxon>Archosauria</taxon>
        <taxon>Dinosauria</taxon>
        <taxon>Saurischia</taxon>
        <taxon>Theropoda</taxon>
        <taxon>Coelurosauria</taxon>
        <taxon>Aves</taxon>
        <taxon>Neognathae</taxon>
        <taxon>Neoaves</taxon>
        <taxon>Strisores</taxon>
        <taxon>Apodiformes</taxon>
        <taxon>Trochilidae</taxon>
        <taxon>Calypte</taxon>
    </lineage>
</organism>
<dbReference type="InterPro" id="IPR012337">
    <property type="entry name" value="RNaseH-like_sf"/>
</dbReference>
<feature type="domain" description="Integrase catalytic" evidence="11">
    <location>
        <begin position="150"/>
        <end position="272"/>
    </location>
</feature>
<dbReference type="EMBL" id="KL218090">
    <property type="protein sequence ID" value="KFP02194.1"/>
    <property type="molecule type" value="Genomic_DNA"/>
</dbReference>
<dbReference type="InterPro" id="IPR017856">
    <property type="entry name" value="Integrase-like_N"/>
</dbReference>
<dbReference type="PANTHER" id="PTHR41694">
    <property type="entry name" value="ENDOGENOUS RETROVIRUS GROUP K MEMBER POL PROTEIN"/>
    <property type="match status" value="1"/>
</dbReference>
<dbReference type="GO" id="GO:0003964">
    <property type="term" value="F:RNA-directed DNA polymerase activity"/>
    <property type="evidence" value="ECO:0007669"/>
    <property type="project" value="UniProtKB-KW"/>
</dbReference>
<evidence type="ECO:0000259" key="10">
    <source>
        <dbReference type="PROSITE" id="PS50876"/>
    </source>
</evidence>
<evidence type="ECO:0000256" key="4">
    <source>
        <dbReference type="ARBA" id="ARBA00022722"/>
    </source>
</evidence>
<dbReference type="EC" id="2.7.7.49" evidence="1"/>
<name>A0A091I0X1_CALAN</name>
<dbReference type="STRING" id="9244.A0A091I0X1"/>